<dbReference type="EMBL" id="JACIJP010000003">
    <property type="protein sequence ID" value="MBB6124602.1"/>
    <property type="molecule type" value="Genomic_DNA"/>
</dbReference>
<reference evidence="7 8" key="1">
    <citation type="submission" date="2020-08" db="EMBL/GenBank/DDBJ databases">
        <title>Genomic Encyclopedia of Type Strains, Phase IV (KMG-IV): sequencing the most valuable type-strain genomes for metagenomic binning, comparative biology and taxonomic classification.</title>
        <authorList>
            <person name="Goeker M."/>
        </authorList>
    </citation>
    <scope>NUCLEOTIDE SEQUENCE [LARGE SCALE GENOMIC DNA]</scope>
    <source>
        <strain evidence="7 8">DSM 102255</strain>
    </source>
</reference>
<dbReference type="Pfam" id="PF08281">
    <property type="entry name" value="Sigma70_r4_2"/>
    <property type="match status" value="1"/>
</dbReference>
<evidence type="ECO:0000256" key="2">
    <source>
        <dbReference type="ARBA" id="ARBA00023015"/>
    </source>
</evidence>
<evidence type="ECO:0000259" key="5">
    <source>
        <dbReference type="Pfam" id="PF04542"/>
    </source>
</evidence>
<dbReference type="PANTHER" id="PTHR43133:SF25">
    <property type="entry name" value="RNA POLYMERASE SIGMA FACTOR RFAY-RELATED"/>
    <property type="match status" value="1"/>
</dbReference>
<dbReference type="SUPFAM" id="SSF88659">
    <property type="entry name" value="Sigma3 and sigma4 domains of RNA polymerase sigma factors"/>
    <property type="match status" value="1"/>
</dbReference>
<dbReference type="GO" id="GO:0016987">
    <property type="term" value="F:sigma factor activity"/>
    <property type="evidence" value="ECO:0007669"/>
    <property type="project" value="UniProtKB-KW"/>
</dbReference>
<keyword evidence="8" id="KW-1185">Reference proteome</keyword>
<evidence type="ECO:0000259" key="6">
    <source>
        <dbReference type="Pfam" id="PF08281"/>
    </source>
</evidence>
<dbReference type="InterPro" id="IPR013324">
    <property type="entry name" value="RNA_pol_sigma_r3/r4-like"/>
</dbReference>
<dbReference type="AlphaFoldDB" id="A0A841J2M4"/>
<dbReference type="InterPro" id="IPR007627">
    <property type="entry name" value="RNA_pol_sigma70_r2"/>
</dbReference>
<proteinExistence type="inferred from homology"/>
<dbReference type="SUPFAM" id="SSF88946">
    <property type="entry name" value="Sigma2 domain of RNA polymerase sigma factors"/>
    <property type="match status" value="1"/>
</dbReference>
<feature type="domain" description="RNA polymerase sigma factor 70 region 4 type 2" evidence="6">
    <location>
        <begin position="87"/>
        <end position="136"/>
    </location>
</feature>
<dbReference type="NCBIfam" id="TIGR02937">
    <property type="entry name" value="sigma70-ECF"/>
    <property type="match status" value="1"/>
</dbReference>
<dbReference type="InterPro" id="IPR014284">
    <property type="entry name" value="RNA_pol_sigma-70_dom"/>
</dbReference>
<comment type="caution">
    <text evidence="7">The sequence shown here is derived from an EMBL/GenBank/DDBJ whole genome shotgun (WGS) entry which is preliminary data.</text>
</comment>
<keyword evidence="2" id="KW-0805">Transcription regulation</keyword>
<dbReference type="PANTHER" id="PTHR43133">
    <property type="entry name" value="RNA POLYMERASE ECF-TYPE SIGMA FACTO"/>
    <property type="match status" value="1"/>
</dbReference>
<evidence type="ECO:0000256" key="3">
    <source>
        <dbReference type="ARBA" id="ARBA00023082"/>
    </source>
</evidence>
<sequence length="148" mass="16244">MALAKGQADGDDLCQAAIERALSRADQFIAGTRLDSWMYRIAQNIFIDQTRRMKTRGTEIEVDSPGLSITGDDGVHITEQRSDLARARAALYALPDDQRLLMALVVLDGKSYKEASDILEIPMGTVMSRIARARRAIDAYVNGTAAND</sequence>
<evidence type="ECO:0000256" key="4">
    <source>
        <dbReference type="ARBA" id="ARBA00023163"/>
    </source>
</evidence>
<evidence type="ECO:0000313" key="8">
    <source>
        <dbReference type="Proteomes" id="UP000552700"/>
    </source>
</evidence>
<dbReference type="InterPro" id="IPR039425">
    <property type="entry name" value="RNA_pol_sigma-70-like"/>
</dbReference>
<dbReference type="Proteomes" id="UP000552700">
    <property type="component" value="Unassembled WGS sequence"/>
</dbReference>
<feature type="domain" description="RNA polymerase sigma-70 region 2" evidence="5">
    <location>
        <begin position="5"/>
        <end position="52"/>
    </location>
</feature>
<keyword evidence="4" id="KW-0804">Transcription</keyword>
<evidence type="ECO:0000313" key="7">
    <source>
        <dbReference type="EMBL" id="MBB6124602.1"/>
    </source>
</evidence>
<dbReference type="CDD" id="cd06171">
    <property type="entry name" value="Sigma70_r4"/>
    <property type="match status" value="1"/>
</dbReference>
<accession>A0A841J2M4</accession>
<keyword evidence="3" id="KW-0731">Sigma factor</keyword>
<dbReference type="InterPro" id="IPR013325">
    <property type="entry name" value="RNA_pol_sigma_r2"/>
</dbReference>
<dbReference type="Gene3D" id="1.10.1740.10">
    <property type="match status" value="1"/>
</dbReference>
<name>A0A841J2M4_9SPHN</name>
<dbReference type="InterPro" id="IPR036388">
    <property type="entry name" value="WH-like_DNA-bd_sf"/>
</dbReference>
<dbReference type="GO" id="GO:0006352">
    <property type="term" value="P:DNA-templated transcription initiation"/>
    <property type="evidence" value="ECO:0007669"/>
    <property type="project" value="InterPro"/>
</dbReference>
<gene>
    <name evidence="7" type="ORF">FHS92_002347</name>
</gene>
<dbReference type="Pfam" id="PF04542">
    <property type="entry name" value="Sigma70_r2"/>
    <property type="match status" value="1"/>
</dbReference>
<dbReference type="Gene3D" id="1.10.10.10">
    <property type="entry name" value="Winged helix-like DNA-binding domain superfamily/Winged helix DNA-binding domain"/>
    <property type="match status" value="1"/>
</dbReference>
<evidence type="ECO:0000256" key="1">
    <source>
        <dbReference type="ARBA" id="ARBA00010641"/>
    </source>
</evidence>
<comment type="similarity">
    <text evidence="1">Belongs to the sigma-70 factor family. ECF subfamily.</text>
</comment>
<organism evidence="7 8">
    <name type="scientific">Sphingobium subterraneum</name>
    <dbReference type="NCBI Taxonomy" id="627688"/>
    <lineage>
        <taxon>Bacteria</taxon>
        <taxon>Pseudomonadati</taxon>
        <taxon>Pseudomonadota</taxon>
        <taxon>Alphaproteobacteria</taxon>
        <taxon>Sphingomonadales</taxon>
        <taxon>Sphingomonadaceae</taxon>
        <taxon>Sphingobium</taxon>
    </lineage>
</organism>
<dbReference type="InterPro" id="IPR013249">
    <property type="entry name" value="RNA_pol_sigma70_r4_t2"/>
</dbReference>
<dbReference type="GO" id="GO:0003677">
    <property type="term" value="F:DNA binding"/>
    <property type="evidence" value="ECO:0007669"/>
    <property type="project" value="InterPro"/>
</dbReference>
<protein>
    <submittedName>
        <fullName evidence="7">RNA polymerase sigma-70 factor (ECF subfamily)</fullName>
    </submittedName>
</protein>